<name>A0ABM1F5Z1_PRICU</name>
<reference evidence="3" key="1">
    <citation type="submission" date="2025-08" db="UniProtKB">
        <authorList>
            <consortium name="RefSeq"/>
        </authorList>
    </citation>
    <scope>IDENTIFICATION</scope>
</reference>
<evidence type="ECO:0000256" key="1">
    <source>
        <dbReference type="SAM" id="MobiDB-lite"/>
    </source>
</evidence>
<proteinExistence type="predicted"/>
<feature type="compositionally biased region" description="Basic and acidic residues" evidence="1">
    <location>
        <begin position="264"/>
        <end position="275"/>
    </location>
</feature>
<evidence type="ECO:0000313" key="2">
    <source>
        <dbReference type="Proteomes" id="UP000695022"/>
    </source>
</evidence>
<dbReference type="Proteomes" id="UP000695022">
    <property type="component" value="Unplaced"/>
</dbReference>
<protein>
    <submittedName>
        <fullName evidence="3">Uncharacterized protein LOC106819790</fullName>
    </submittedName>
</protein>
<feature type="region of interest" description="Disordered" evidence="1">
    <location>
        <begin position="245"/>
        <end position="275"/>
    </location>
</feature>
<gene>
    <name evidence="3" type="primary">LOC106819790</name>
</gene>
<sequence length="275" mass="31391">MTLLGNQEPLLRLQDGKPPNFRLSLLYTDPVVLNAEDVRNHGPLDEFSAFPLENFLGTARPIDGRPMQQVMIGADKLEVVPEFCYLGDMLSAGRGCKLATITRCKCAWGKFRQLLPLLTNCHLPLLTRGRVYSTCVKSSMLHASKRWATKAEVLNRLRRNDRAMIRWICNVKAKDEVSSDSLLVKLGIQDVDVVLHSNRLRWLRHVEHSTGWIARARKIEVIAQKRAGRPKKTWDEVVKNDRAKLGMDSTDPHNRSVWRGQGVFEKDKSDRPHPR</sequence>
<dbReference type="GeneID" id="106819790"/>
<keyword evidence="2" id="KW-1185">Reference proteome</keyword>
<dbReference type="RefSeq" id="XP_014679862.1">
    <property type="nucleotide sequence ID" value="XM_014824376.1"/>
</dbReference>
<accession>A0ABM1F5Z1</accession>
<organism evidence="2 3">
    <name type="scientific">Priapulus caudatus</name>
    <name type="common">Priapulid worm</name>
    <dbReference type="NCBI Taxonomy" id="37621"/>
    <lineage>
        <taxon>Eukaryota</taxon>
        <taxon>Metazoa</taxon>
        <taxon>Ecdysozoa</taxon>
        <taxon>Scalidophora</taxon>
        <taxon>Priapulida</taxon>
        <taxon>Priapulimorpha</taxon>
        <taxon>Priapulimorphida</taxon>
        <taxon>Priapulidae</taxon>
        <taxon>Priapulus</taxon>
    </lineage>
</organism>
<evidence type="ECO:0000313" key="3">
    <source>
        <dbReference type="RefSeq" id="XP_014679862.1"/>
    </source>
</evidence>
<feature type="compositionally biased region" description="Basic and acidic residues" evidence="1">
    <location>
        <begin position="245"/>
        <end position="254"/>
    </location>
</feature>